<reference evidence="3" key="1">
    <citation type="journal article" date="2013" name="Genome Announc.">
        <title>Complete Chromosome Sequence of Carnobacterium maltaromaticum LMA 28.</title>
        <authorList>
            <person name="Cailliez-Grimal C."/>
            <person name="Chaillou S."/>
            <person name="Anba-Mondoloni J."/>
            <person name="Loux V."/>
            <person name="Afzal M.I."/>
            <person name="Rahman A."/>
            <person name="Kergourlay G."/>
            <person name="Champomier-Verges M.C."/>
            <person name="Zagorec M."/>
            <person name="Dalgaard P."/>
            <person name="Leisner J.J."/>
            <person name="Prevost H."/>
            <person name="Revol-Junelles A.M."/>
            <person name="Borges F."/>
        </authorList>
    </citation>
    <scope>NUCLEOTIDE SEQUENCE</scope>
    <source>
        <strain evidence="3">LMA28</strain>
    </source>
</reference>
<accession>K8E3E9</accession>
<dbReference type="KEGG" id="cml:BN424_1273"/>
<proteinExistence type="predicted"/>
<dbReference type="EMBL" id="HE999757">
    <property type="protein sequence ID" value="CCO10715.2"/>
    <property type="molecule type" value="Genomic_DNA"/>
</dbReference>
<keyword evidence="3" id="KW-1185">Reference proteome</keyword>
<keyword evidence="1" id="KW-0472">Membrane</keyword>
<keyword evidence="1" id="KW-1133">Transmembrane helix</keyword>
<dbReference type="HOGENOM" id="CLU_154440_0_0_9"/>
<sequence>MSQNKFKDATKIDNATLARNTMKADPSQNGTPIPFQSGYSEYEANKTTQSLFETVIFYLVGVFFSIVIYKILIHYSILNEEWQNNLLKVSVVIFSIIASSFILSKISIIVVKNLKKIFR</sequence>
<dbReference type="OrthoDB" id="2339936at2"/>
<evidence type="ECO:0000313" key="2">
    <source>
        <dbReference type="EMBL" id="CCO10715.2"/>
    </source>
</evidence>
<gene>
    <name evidence="2" type="ORF">BN424_1273</name>
</gene>
<feature type="transmembrane region" description="Helical" evidence="1">
    <location>
        <begin position="55"/>
        <end position="77"/>
    </location>
</feature>
<dbReference type="Proteomes" id="UP000000212">
    <property type="component" value="Chromosome"/>
</dbReference>
<evidence type="ECO:0000256" key="1">
    <source>
        <dbReference type="SAM" id="Phobius"/>
    </source>
</evidence>
<keyword evidence="1" id="KW-0812">Transmembrane</keyword>
<protein>
    <submittedName>
        <fullName evidence="2">Uncharacterized protein</fullName>
    </submittedName>
</protein>
<feature type="transmembrane region" description="Helical" evidence="1">
    <location>
        <begin position="89"/>
        <end position="111"/>
    </location>
</feature>
<name>K8E3E9_CARML</name>
<organism evidence="2 3">
    <name type="scientific">Carnobacterium maltaromaticum LMA28</name>
    <dbReference type="NCBI Taxonomy" id="1234679"/>
    <lineage>
        <taxon>Bacteria</taxon>
        <taxon>Bacillati</taxon>
        <taxon>Bacillota</taxon>
        <taxon>Bacilli</taxon>
        <taxon>Lactobacillales</taxon>
        <taxon>Carnobacteriaceae</taxon>
        <taxon>Carnobacterium</taxon>
    </lineage>
</organism>
<dbReference type="AlphaFoldDB" id="K8E3E9"/>
<evidence type="ECO:0000313" key="3">
    <source>
        <dbReference type="Proteomes" id="UP000000212"/>
    </source>
</evidence>
<dbReference type="RefSeq" id="WP_016356394.1">
    <property type="nucleotide sequence ID" value="NC_019425.2"/>
</dbReference>